<dbReference type="EMBL" id="JAWPEI010000010">
    <property type="protein sequence ID" value="KAK4713599.1"/>
    <property type="molecule type" value="Genomic_DNA"/>
</dbReference>
<gene>
    <name evidence="2" type="ORF">R3W88_019506</name>
</gene>
<protein>
    <submittedName>
        <fullName evidence="2">Uncharacterized protein</fullName>
    </submittedName>
</protein>
<feature type="compositionally biased region" description="Acidic residues" evidence="1">
    <location>
        <begin position="86"/>
        <end position="98"/>
    </location>
</feature>
<evidence type="ECO:0000256" key="1">
    <source>
        <dbReference type="SAM" id="MobiDB-lite"/>
    </source>
</evidence>
<evidence type="ECO:0000313" key="3">
    <source>
        <dbReference type="Proteomes" id="UP001311915"/>
    </source>
</evidence>
<dbReference type="Proteomes" id="UP001311915">
    <property type="component" value="Unassembled WGS sequence"/>
</dbReference>
<dbReference type="AlphaFoldDB" id="A0AAV9KM05"/>
<organism evidence="2 3">
    <name type="scientific">Solanum pinnatisectum</name>
    <name type="common">tansyleaf nightshade</name>
    <dbReference type="NCBI Taxonomy" id="50273"/>
    <lineage>
        <taxon>Eukaryota</taxon>
        <taxon>Viridiplantae</taxon>
        <taxon>Streptophyta</taxon>
        <taxon>Embryophyta</taxon>
        <taxon>Tracheophyta</taxon>
        <taxon>Spermatophyta</taxon>
        <taxon>Magnoliopsida</taxon>
        <taxon>eudicotyledons</taxon>
        <taxon>Gunneridae</taxon>
        <taxon>Pentapetalae</taxon>
        <taxon>asterids</taxon>
        <taxon>lamiids</taxon>
        <taxon>Solanales</taxon>
        <taxon>Solanaceae</taxon>
        <taxon>Solanoideae</taxon>
        <taxon>Solaneae</taxon>
        <taxon>Solanum</taxon>
    </lineage>
</organism>
<proteinExistence type="predicted"/>
<accession>A0AAV9KM05</accession>
<keyword evidence="3" id="KW-1185">Reference proteome</keyword>
<feature type="region of interest" description="Disordered" evidence="1">
    <location>
        <begin position="77"/>
        <end position="136"/>
    </location>
</feature>
<reference evidence="2 3" key="1">
    <citation type="submission" date="2023-10" db="EMBL/GenBank/DDBJ databases">
        <title>Genome-Wide Identification Analysis in wild type Solanum Pinnatisectum Reveals Some Genes Defensing Phytophthora Infestans.</title>
        <authorList>
            <person name="Sun C."/>
        </authorList>
    </citation>
    <scope>NUCLEOTIDE SEQUENCE [LARGE SCALE GENOMIC DNA]</scope>
    <source>
        <strain evidence="2">LQN</strain>
        <tissue evidence="2">Leaf</tissue>
    </source>
</reference>
<name>A0AAV9KM05_9SOLN</name>
<sequence length="150" mass="16667">MYVPSGNRDRASGSSSGSKLEDMLAKVLLKVESTDAGVNHMKVTRSKIPKKDRHCMAITTRSGKILIDPISASTKHEQVLEQVGREEDEAEQVDDLEDAQPIAKPARAKEKEVEGTLPLQQIPRPPPPFPQRLKKKVEDGKFANFITLLR</sequence>
<comment type="caution">
    <text evidence="2">The sequence shown here is derived from an EMBL/GenBank/DDBJ whole genome shotgun (WGS) entry which is preliminary data.</text>
</comment>
<evidence type="ECO:0000313" key="2">
    <source>
        <dbReference type="EMBL" id="KAK4713599.1"/>
    </source>
</evidence>